<evidence type="ECO:0000256" key="3">
    <source>
        <dbReference type="ARBA" id="ARBA00022801"/>
    </source>
</evidence>
<dbReference type="CDD" id="cd04489">
    <property type="entry name" value="ExoVII_LU_OBF"/>
    <property type="match status" value="1"/>
</dbReference>
<dbReference type="GO" id="GO:0009318">
    <property type="term" value="C:exodeoxyribonuclease VII complex"/>
    <property type="evidence" value="ECO:0007669"/>
    <property type="project" value="UniProtKB-UniRule"/>
</dbReference>
<evidence type="ECO:0000259" key="6">
    <source>
        <dbReference type="Pfam" id="PF02601"/>
    </source>
</evidence>
<dbReference type="RefSeq" id="WP_009183667.1">
    <property type="nucleotide sequence ID" value="NZ_AMGM01000006.1"/>
</dbReference>
<dbReference type="AlphaFoldDB" id="K1L2L1"/>
<comment type="similarity">
    <text evidence="5">Belongs to the XseA family.</text>
</comment>
<dbReference type="EC" id="3.1.11.6" evidence="5"/>
<accession>K1L2L1</accession>
<evidence type="ECO:0000256" key="5">
    <source>
        <dbReference type="RuleBase" id="RU004355"/>
    </source>
</evidence>
<evidence type="ECO:0000256" key="2">
    <source>
        <dbReference type="ARBA" id="ARBA00022722"/>
    </source>
</evidence>
<keyword evidence="2 5" id="KW-0540">Nuclease</keyword>
<sequence length="438" mass="50129">MKQALSLLELNLLVKDTLENQLDPVYWVIAEIAELNQGRQGHAYLDLVEKQGQQIAAKMRANIWAYTFRGIASKFQSITCQPLKSGMRVLAQVSITFHEVYGLSLNIRDIDPDFTLGERARVRQEIIEKLSKEGLLVKNKALKLSKVPQKVAVISSATAAGYGDFVKQLQNNRYGYQVQHHLFQATLQGNEAVNSLIAALQAVYSQHMTKSFDALVLIRGGGAQLDLDCFDDEDLARELAKSPIPVITGIGHERDETIADLVAHTKMKTPTATAEFLISGFLEFEEQLEWHWKQIQRYAEQVLFSEERKLRDLEHRMRQQATFNLQKGREMLHYTLKQIRTLAAQPLQLSRIRLNNLNLNLEKSSLLRIQRGKEHLDTMEKDLQRLNPQRFLEMGYTRTEIKGIPIHQAQVKEGDEIETFGLKQKIRSKVIKLENYGK</sequence>
<dbReference type="PANTHER" id="PTHR30008:SF0">
    <property type="entry name" value="EXODEOXYRIBONUCLEASE 7 LARGE SUBUNIT"/>
    <property type="match status" value="1"/>
</dbReference>
<dbReference type="NCBIfam" id="TIGR00237">
    <property type="entry name" value="xseA"/>
    <property type="match status" value="1"/>
</dbReference>
<gene>
    <name evidence="8" type="primary">xseA</name>
    <name evidence="8" type="ORF">B879_00618</name>
</gene>
<comment type="catalytic activity">
    <reaction evidence="5">
        <text>Exonucleolytic cleavage in either 5'- to 3'- or 3'- to 5'-direction to yield nucleoside 5'-phosphates.</text>
        <dbReference type="EC" id="3.1.11.6"/>
    </reaction>
</comment>
<dbReference type="InterPro" id="IPR025824">
    <property type="entry name" value="OB-fold_nuc-bd_dom"/>
</dbReference>
<dbReference type="GO" id="GO:0008855">
    <property type="term" value="F:exodeoxyribonuclease VII activity"/>
    <property type="evidence" value="ECO:0007669"/>
    <property type="project" value="UniProtKB-UniRule"/>
</dbReference>
<reference evidence="8 9" key="1">
    <citation type="journal article" date="2012" name="J. Bacteriol.">
        <title>Draft Genome Sequence of Cecembia lonarensis Strain LW9T, Isolated from Lonar Lake, a Haloalkaline Lake in India.</title>
        <authorList>
            <person name="Shivaji S."/>
            <person name="Ara S."/>
            <person name="Singh A."/>
            <person name="Pinnaka A.K."/>
        </authorList>
    </citation>
    <scope>NUCLEOTIDE SEQUENCE [LARGE SCALE GENOMIC DNA]</scope>
    <source>
        <strain evidence="8 9">LW9</strain>
    </source>
</reference>
<evidence type="ECO:0000313" key="8">
    <source>
        <dbReference type="EMBL" id="EKB50640.1"/>
    </source>
</evidence>
<dbReference type="PATRIC" id="fig|1225176.3.peg.663"/>
<evidence type="ECO:0000256" key="1">
    <source>
        <dbReference type="ARBA" id="ARBA00022490"/>
    </source>
</evidence>
<dbReference type="InterPro" id="IPR003753">
    <property type="entry name" value="Exonuc_VII_L"/>
</dbReference>
<dbReference type="EMBL" id="AMGM01000006">
    <property type="protein sequence ID" value="EKB50640.1"/>
    <property type="molecule type" value="Genomic_DNA"/>
</dbReference>
<name>K1L2L1_CECL9</name>
<protein>
    <recommendedName>
        <fullName evidence="5">Exodeoxyribonuclease 7 large subunit</fullName>
        <ecNumber evidence="5">3.1.11.6</ecNumber>
    </recommendedName>
</protein>
<keyword evidence="4 5" id="KW-0269">Exonuclease</keyword>
<dbReference type="Pfam" id="PF13742">
    <property type="entry name" value="tRNA_anti_2"/>
    <property type="match status" value="1"/>
</dbReference>
<evidence type="ECO:0000313" key="9">
    <source>
        <dbReference type="Proteomes" id="UP000004478"/>
    </source>
</evidence>
<dbReference type="Proteomes" id="UP000004478">
    <property type="component" value="Unassembled WGS sequence"/>
</dbReference>
<keyword evidence="9" id="KW-1185">Reference proteome</keyword>
<organism evidence="8 9">
    <name type="scientific">Cecembia lonarensis (strain CCUG 58316 / KCTC 22772 / LW9)</name>
    <dbReference type="NCBI Taxonomy" id="1225176"/>
    <lineage>
        <taxon>Bacteria</taxon>
        <taxon>Pseudomonadati</taxon>
        <taxon>Bacteroidota</taxon>
        <taxon>Cytophagia</taxon>
        <taxon>Cytophagales</taxon>
        <taxon>Cyclobacteriaceae</taxon>
        <taxon>Cecembia</taxon>
    </lineage>
</organism>
<dbReference type="InterPro" id="IPR020579">
    <property type="entry name" value="Exonuc_VII_lsu_C"/>
</dbReference>
<comment type="caution">
    <text evidence="8">The sequence shown here is derived from an EMBL/GenBank/DDBJ whole genome shotgun (WGS) entry which is preliminary data.</text>
</comment>
<dbReference type="GO" id="GO:0005737">
    <property type="term" value="C:cytoplasm"/>
    <property type="evidence" value="ECO:0007669"/>
    <property type="project" value="UniProtKB-SubCell"/>
</dbReference>
<dbReference type="OrthoDB" id="9802795at2"/>
<evidence type="ECO:0000256" key="4">
    <source>
        <dbReference type="ARBA" id="ARBA00022839"/>
    </source>
</evidence>
<comment type="subcellular location">
    <subcellularLocation>
        <location evidence="5">Cytoplasm</location>
    </subcellularLocation>
</comment>
<dbReference type="GO" id="GO:0003676">
    <property type="term" value="F:nucleic acid binding"/>
    <property type="evidence" value="ECO:0007669"/>
    <property type="project" value="InterPro"/>
</dbReference>
<feature type="domain" description="OB-fold nucleic acid binding" evidence="7">
    <location>
        <begin position="6"/>
        <end position="111"/>
    </location>
</feature>
<feature type="domain" description="Exonuclease VII large subunit C-terminal" evidence="6">
    <location>
        <begin position="137"/>
        <end position="420"/>
    </location>
</feature>
<dbReference type="Pfam" id="PF02601">
    <property type="entry name" value="Exonuc_VII_L"/>
    <property type="match status" value="1"/>
</dbReference>
<keyword evidence="1" id="KW-0963">Cytoplasm</keyword>
<evidence type="ECO:0000259" key="7">
    <source>
        <dbReference type="Pfam" id="PF13742"/>
    </source>
</evidence>
<dbReference type="PANTHER" id="PTHR30008">
    <property type="entry name" value="EXODEOXYRIBONUCLEASE 7 LARGE SUBUNIT"/>
    <property type="match status" value="1"/>
</dbReference>
<keyword evidence="3 5" id="KW-0378">Hydrolase</keyword>
<dbReference type="GO" id="GO:0006308">
    <property type="term" value="P:DNA catabolic process"/>
    <property type="evidence" value="ECO:0007669"/>
    <property type="project" value="UniProtKB-UniRule"/>
</dbReference>
<proteinExistence type="inferred from homology"/>